<evidence type="ECO:0000313" key="2">
    <source>
        <dbReference type="EMBL" id="KAK4736940.1"/>
    </source>
</evidence>
<name>A0AAV9MJ84_9SOLN</name>
<dbReference type="Proteomes" id="UP001311915">
    <property type="component" value="Unassembled WGS sequence"/>
</dbReference>
<dbReference type="EMBL" id="JAWPEI010000001">
    <property type="protein sequence ID" value="KAK4736940.1"/>
    <property type="molecule type" value="Genomic_DNA"/>
</dbReference>
<accession>A0AAV9MJ84</accession>
<feature type="region of interest" description="Disordered" evidence="1">
    <location>
        <begin position="1"/>
        <end position="52"/>
    </location>
</feature>
<feature type="compositionally biased region" description="Basic and acidic residues" evidence="1">
    <location>
        <begin position="1"/>
        <end position="11"/>
    </location>
</feature>
<proteinExistence type="predicted"/>
<reference evidence="2 3" key="1">
    <citation type="submission" date="2023-10" db="EMBL/GenBank/DDBJ databases">
        <title>Genome-Wide Identification Analysis in wild type Solanum Pinnatisectum Reveals Some Genes Defensing Phytophthora Infestans.</title>
        <authorList>
            <person name="Sun C."/>
        </authorList>
    </citation>
    <scope>NUCLEOTIDE SEQUENCE [LARGE SCALE GENOMIC DNA]</scope>
    <source>
        <strain evidence="2">LQN</strain>
        <tissue evidence="2">Leaf</tissue>
    </source>
</reference>
<keyword evidence="3" id="KW-1185">Reference proteome</keyword>
<gene>
    <name evidence="2" type="ORF">R3W88_000637</name>
</gene>
<comment type="caution">
    <text evidence="2">The sequence shown here is derived from an EMBL/GenBank/DDBJ whole genome shotgun (WGS) entry which is preliminary data.</text>
</comment>
<evidence type="ECO:0000313" key="3">
    <source>
        <dbReference type="Proteomes" id="UP001311915"/>
    </source>
</evidence>
<dbReference type="AlphaFoldDB" id="A0AAV9MJ84"/>
<organism evidence="2 3">
    <name type="scientific">Solanum pinnatisectum</name>
    <name type="common">tansyleaf nightshade</name>
    <dbReference type="NCBI Taxonomy" id="50273"/>
    <lineage>
        <taxon>Eukaryota</taxon>
        <taxon>Viridiplantae</taxon>
        <taxon>Streptophyta</taxon>
        <taxon>Embryophyta</taxon>
        <taxon>Tracheophyta</taxon>
        <taxon>Spermatophyta</taxon>
        <taxon>Magnoliopsida</taxon>
        <taxon>eudicotyledons</taxon>
        <taxon>Gunneridae</taxon>
        <taxon>Pentapetalae</taxon>
        <taxon>asterids</taxon>
        <taxon>lamiids</taxon>
        <taxon>Solanales</taxon>
        <taxon>Solanaceae</taxon>
        <taxon>Solanoideae</taxon>
        <taxon>Solaneae</taxon>
        <taxon>Solanum</taxon>
    </lineage>
</organism>
<evidence type="ECO:0000256" key="1">
    <source>
        <dbReference type="SAM" id="MobiDB-lite"/>
    </source>
</evidence>
<sequence>MEHLRQDKIEDLSLSPPAVGSMQIAGSNRRGRVTSEIWESGEQDSSGREANGNCLLQITIK</sequence>
<protein>
    <submittedName>
        <fullName evidence="2">Uncharacterized protein</fullName>
    </submittedName>
</protein>